<dbReference type="HOGENOM" id="CLU_037612_1_4_9"/>
<organism evidence="6 7">
    <name type="scientific">Syntrophothermus lipocalidus (strain DSM 12680 / TGB-C1)</name>
    <dbReference type="NCBI Taxonomy" id="643648"/>
    <lineage>
        <taxon>Bacteria</taxon>
        <taxon>Bacillati</taxon>
        <taxon>Bacillota</taxon>
        <taxon>Clostridia</taxon>
        <taxon>Eubacteriales</taxon>
        <taxon>Syntrophomonadaceae</taxon>
        <taxon>Syntrophothermus</taxon>
    </lineage>
</organism>
<gene>
    <name evidence="6" type="ordered locus">Slip_1729</name>
</gene>
<dbReference type="SUPFAM" id="SSF52540">
    <property type="entry name" value="P-loop containing nucleoside triphosphate hydrolases"/>
    <property type="match status" value="1"/>
</dbReference>
<dbReference type="OrthoDB" id="9815116at2"/>
<proteinExistence type="inferred from homology"/>
<evidence type="ECO:0000256" key="4">
    <source>
        <dbReference type="ARBA" id="ARBA00071824"/>
    </source>
</evidence>
<dbReference type="Pfam" id="PF13614">
    <property type="entry name" value="AAA_31"/>
    <property type="match status" value="1"/>
</dbReference>
<dbReference type="PANTHER" id="PTHR13696">
    <property type="entry name" value="P-LOOP CONTAINING NUCLEOSIDE TRIPHOSPHATE HYDROLASE"/>
    <property type="match status" value="1"/>
</dbReference>
<evidence type="ECO:0000256" key="2">
    <source>
        <dbReference type="ARBA" id="ARBA00049360"/>
    </source>
</evidence>
<comment type="catalytic activity">
    <reaction evidence="2">
        <text>ATP + H2O = ADP + phosphate + H(+)</text>
        <dbReference type="Rhea" id="RHEA:13065"/>
        <dbReference type="ChEBI" id="CHEBI:15377"/>
        <dbReference type="ChEBI" id="CHEBI:15378"/>
        <dbReference type="ChEBI" id="CHEBI:30616"/>
        <dbReference type="ChEBI" id="CHEBI:43474"/>
        <dbReference type="ChEBI" id="CHEBI:456216"/>
    </reaction>
</comment>
<dbReference type="eggNOG" id="COG1192">
    <property type="taxonomic scope" value="Bacteria"/>
</dbReference>
<dbReference type="Proteomes" id="UP000000378">
    <property type="component" value="Chromosome"/>
</dbReference>
<accession>D7CP51</accession>
<evidence type="ECO:0000256" key="1">
    <source>
        <dbReference type="ARBA" id="ARBA00006976"/>
    </source>
</evidence>
<reference evidence="7" key="1">
    <citation type="journal article" date="2010" name="Stand. Genomic Sci.">
        <title>Complete genome sequence of Syntrophothermus lipocalidus type strain (TGB-C1T).</title>
        <authorList>
            <consortium name="US DOE Joint Genome Institute (JGI-PGF)"/>
            <person name="Djao O."/>
            <person name="Zhang X."/>
            <person name="Lucas S."/>
            <person name="Lapidus A."/>
            <person name="Glavina Del Rio T."/>
            <person name="Nolan M."/>
            <person name="Tice H."/>
            <person name="Cheng J."/>
            <person name="Han C."/>
            <person name="Tapia R."/>
            <person name="Goodwin L."/>
            <person name="Pitluck S."/>
            <person name="Liolios K."/>
            <person name="Ivanova N."/>
            <person name="Mavromatis K."/>
            <person name="Mikhailova N."/>
            <person name="Ovchinnikova G."/>
            <person name="Pati A."/>
            <person name="Brambilla E."/>
            <person name="Chen A."/>
            <person name="Palaniappan K."/>
            <person name="Land M."/>
            <person name="Hauser L."/>
            <person name="Chang Y."/>
            <person name="Jeffries C."/>
            <person name="Rohde M."/>
            <person name="Sikorski J."/>
            <person name="Spring S."/>
            <person name="Goker M."/>
            <person name="Detter J."/>
            <person name="Woyke T."/>
            <person name="Bristow J."/>
            <person name="Eisen J."/>
            <person name="Markowitz V."/>
            <person name="Hugenholtz P."/>
            <person name="Kyrpides N."/>
            <person name="Klenk H."/>
        </authorList>
    </citation>
    <scope>NUCLEOTIDE SEQUENCE [LARGE SCALE GENOMIC DNA]</scope>
    <source>
        <strain evidence="7">DSM 12680 / TGB-C1</strain>
    </source>
</reference>
<dbReference type="FunFam" id="3.40.50.300:FF:000285">
    <property type="entry name" value="Sporulation initiation inhibitor Soj"/>
    <property type="match status" value="1"/>
</dbReference>
<dbReference type="KEGG" id="slp:Slip_1729"/>
<dbReference type="RefSeq" id="WP_013175888.1">
    <property type="nucleotide sequence ID" value="NC_014220.1"/>
</dbReference>
<dbReference type="InterPro" id="IPR025669">
    <property type="entry name" value="AAA_dom"/>
</dbReference>
<dbReference type="CDD" id="cd02042">
    <property type="entry name" value="ParAB_family"/>
    <property type="match status" value="1"/>
</dbReference>
<sequence>MAVTIVVANRKGGSGKTTTTVNLADGLARRGKKVLVVDADSQAQATVSIGILPHRLTMTLYELLHLAASPRGLGKEQINETVIRNQKLFDLIPSKPDLSAVEVELANQTGRESLLKDLLLDVMEDYQFILIDLPPSLGFVAVNGLVAADWLVIPTEPSFLSMDGLAQMMGILYRVNAELNPGLRLMGVLPVKCDLRTNLARSVLAEIKNNFGEEMLLPPIRNDIRLAEAPSFGKTIFEYSPASRGAQDYENLVETILSRSGEQ</sequence>
<dbReference type="InterPro" id="IPR027417">
    <property type="entry name" value="P-loop_NTPase"/>
</dbReference>
<dbReference type="InterPro" id="IPR050678">
    <property type="entry name" value="DNA_Partitioning_ATPase"/>
</dbReference>
<dbReference type="EMBL" id="CP002048">
    <property type="protein sequence ID" value="ADI02486.1"/>
    <property type="molecule type" value="Genomic_DNA"/>
</dbReference>
<dbReference type="PIRSF" id="PIRSF009320">
    <property type="entry name" value="Nuc_binding_HP_1000"/>
    <property type="match status" value="1"/>
</dbReference>
<evidence type="ECO:0000259" key="5">
    <source>
        <dbReference type="Pfam" id="PF13614"/>
    </source>
</evidence>
<dbReference type="PANTHER" id="PTHR13696:SF52">
    <property type="entry name" value="PARA FAMILY PROTEIN CT_582"/>
    <property type="match status" value="1"/>
</dbReference>
<reference evidence="6 7" key="2">
    <citation type="journal article" date="2010" name="Stand. Genomic Sci.">
        <title>Complete genome sequence of Syntrophothermus lipocalidus type strain (TGB-C1).</title>
        <authorList>
            <person name="Djao O.D."/>
            <person name="Zhang X."/>
            <person name="Lucas S."/>
            <person name="Lapidus A."/>
            <person name="Del Rio T.G."/>
            <person name="Nolan M."/>
            <person name="Tice H."/>
            <person name="Cheng J.F."/>
            <person name="Han C."/>
            <person name="Tapia R."/>
            <person name="Goodwin L."/>
            <person name="Pitluck S."/>
            <person name="Liolios K."/>
            <person name="Ivanova N."/>
            <person name="Mavromatis K."/>
            <person name="Mikhailova N."/>
            <person name="Ovchinnikova G."/>
            <person name="Pati A."/>
            <person name="Brambilla E."/>
            <person name="Chen A."/>
            <person name="Palaniappan K."/>
            <person name="Land M."/>
            <person name="Hauser L."/>
            <person name="Chang Y.J."/>
            <person name="Jeffries C.D."/>
            <person name="Rohde M."/>
            <person name="Sikorski J."/>
            <person name="Spring S."/>
            <person name="Goker M."/>
            <person name="Detter J.C."/>
            <person name="Woyke T."/>
            <person name="Bristow J."/>
            <person name="Eisen J.A."/>
            <person name="Markowitz V."/>
            <person name="Hugenholtz P."/>
            <person name="Kyrpides N.C."/>
            <person name="Klenk H.P."/>
        </authorList>
    </citation>
    <scope>NUCLEOTIDE SEQUENCE [LARGE SCALE GENOMIC DNA]</scope>
    <source>
        <strain evidence="7">DSM 12680 / TGB-C1</strain>
    </source>
</reference>
<evidence type="ECO:0000313" key="7">
    <source>
        <dbReference type="Proteomes" id="UP000000378"/>
    </source>
</evidence>
<dbReference type="AlphaFoldDB" id="D7CP51"/>
<dbReference type="Gene3D" id="3.40.50.300">
    <property type="entry name" value="P-loop containing nucleotide triphosphate hydrolases"/>
    <property type="match status" value="1"/>
</dbReference>
<feature type="domain" description="AAA" evidence="5">
    <location>
        <begin position="4"/>
        <end position="184"/>
    </location>
</feature>
<dbReference type="STRING" id="643648.Slip_1729"/>
<evidence type="ECO:0000256" key="3">
    <source>
        <dbReference type="ARBA" id="ARBA00062323"/>
    </source>
</evidence>
<comment type="similarity">
    <text evidence="1">Belongs to the ParA family.</text>
</comment>
<comment type="subunit">
    <text evidence="3">Dimerizes in the presence of ATP but not ADP; ATP-binding is required for double-stranded (ds)DNA-binding. Interacts with DnaA.</text>
</comment>
<name>D7CP51_SYNLT</name>
<keyword evidence="7" id="KW-1185">Reference proteome</keyword>
<protein>
    <recommendedName>
        <fullName evidence="4">Sporulation initiation inhibitor protein Soj</fullName>
    </recommendedName>
</protein>
<evidence type="ECO:0000313" key="6">
    <source>
        <dbReference type="EMBL" id="ADI02486.1"/>
    </source>
</evidence>